<name>A0A3M7Q1W5_BRAPC</name>
<dbReference type="EMBL" id="REGN01007721">
    <property type="protein sequence ID" value="RNA05446.1"/>
    <property type="molecule type" value="Genomic_DNA"/>
</dbReference>
<comment type="caution">
    <text evidence="1">The sequence shown here is derived from an EMBL/GenBank/DDBJ whole genome shotgun (WGS) entry which is preliminary data.</text>
</comment>
<evidence type="ECO:0000313" key="1">
    <source>
        <dbReference type="EMBL" id="RNA05446.1"/>
    </source>
</evidence>
<dbReference type="Proteomes" id="UP000276133">
    <property type="component" value="Unassembled WGS sequence"/>
</dbReference>
<protein>
    <submittedName>
        <fullName evidence="1">Uncharacterized protein</fullName>
    </submittedName>
</protein>
<gene>
    <name evidence="1" type="ORF">BpHYR1_041687</name>
</gene>
<keyword evidence="2" id="KW-1185">Reference proteome</keyword>
<dbReference type="AlphaFoldDB" id="A0A3M7Q1W5"/>
<organism evidence="1 2">
    <name type="scientific">Brachionus plicatilis</name>
    <name type="common">Marine rotifer</name>
    <name type="synonym">Brachionus muelleri</name>
    <dbReference type="NCBI Taxonomy" id="10195"/>
    <lineage>
        <taxon>Eukaryota</taxon>
        <taxon>Metazoa</taxon>
        <taxon>Spiralia</taxon>
        <taxon>Gnathifera</taxon>
        <taxon>Rotifera</taxon>
        <taxon>Eurotatoria</taxon>
        <taxon>Monogononta</taxon>
        <taxon>Pseudotrocha</taxon>
        <taxon>Ploima</taxon>
        <taxon>Brachionidae</taxon>
        <taxon>Brachionus</taxon>
    </lineage>
</organism>
<proteinExistence type="predicted"/>
<accession>A0A3M7Q1W5</accession>
<evidence type="ECO:0000313" key="2">
    <source>
        <dbReference type="Proteomes" id="UP000276133"/>
    </source>
</evidence>
<sequence>MTAFKLNFSFLTPQLYLLVYANEGGKLKQKNLIAKIKLILFNKTKYQTKLDLKFLIFQNFNLKELFLDKDKLIKI</sequence>
<reference evidence="1 2" key="1">
    <citation type="journal article" date="2018" name="Sci. Rep.">
        <title>Genomic signatures of local adaptation to the degree of environmental predictability in rotifers.</title>
        <authorList>
            <person name="Franch-Gras L."/>
            <person name="Hahn C."/>
            <person name="Garcia-Roger E.M."/>
            <person name="Carmona M.J."/>
            <person name="Serra M."/>
            <person name="Gomez A."/>
        </authorList>
    </citation>
    <scope>NUCLEOTIDE SEQUENCE [LARGE SCALE GENOMIC DNA]</scope>
    <source>
        <strain evidence="1">HYR1</strain>
    </source>
</reference>